<protein>
    <submittedName>
        <fullName evidence="1">PhiSA1p31-related protein</fullName>
    </submittedName>
</protein>
<gene>
    <name evidence="1" type="ORF">ACGFZB_28740</name>
</gene>
<organism evidence="1 2">
    <name type="scientific">Streptomyces cinerochromogenes</name>
    <dbReference type="NCBI Taxonomy" id="66422"/>
    <lineage>
        <taxon>Bacteria</taxon>
        <taxon>Bacillati</taxon>
        <taxon>Actinomycetota</taxon>
        <taxon>Actinomycetes</taxon>
        <taxon>Kitasatosporales</taxon>
        <taxon>Streptomycetaceae</taxon>
        <taxon>Streptomyces</taxon>
    </lineage>
</organism>
<comment type="caution">
    <text evidence="1">The sequence shown here is derived from an EMBL/GenBank/DDBJ whole genome shotgun (WGS) entry which is preliminary data.</text>
</comment>
<reference evidence="1 2" key="1">
    <citation type="submission" date="2024-10" db="EMBL/GenBank/DDBJ databases">
        <title>The Natural Products Discovery Center: Release of the First 8490 Sequenced Strains for Exploring Actinobacteria Biosynthetic Diversity.</title>
        <authorList>
            <person name="Kalkreuter E."/>
            <person name="Kautsar S.A."/>
            <person name="Yang D."/>
            <person name="Bader C.D."/>
            <person name="Teijaro C.N."/>
            <person name="Fluegel L."/>
            <person name="Davis C.M."/>
            <person name="Simpson J.R."/>
            <person name="Lauterbach L."/>
            <person name="Steele A.D."/>
            <person name="Gui C."/>
            <person name="Meng S."/>
            <person name="Li G."/>
            <person name="Viehrig K."/>
            <person name="Ye F."/>
            <person name="Su P."/>
            <person name="Kiefer A.F."/>
            <person name="Nichols A."/>
            <person name="Cepeda A.J."/>
            <person name="Yan W."/>
            <person name="Fan B."/>
            <person name="Jiang Y."/>
            <person name="Adhikari A."/>
            <person name="Zheng C.-J."/>
            <person name="Schuster L."/>
            <person name="Cowan T.M."/>
            <person name="Smanski M.J."/>
            <person name="Chevrette M.G."/>
            <person name="De Carvalho L.P.S."/>
            <person name="Shen B."/>
        </authorList>
    </citation>
    <scope>NUCLEOTIDE SEQUENCE [LARGE SCALE GENOMIC DNA]</scope>
    <source>
        <strain evidence="1 2">NPDC048320</strain>
    </source>
</reference>
<dbReference type="NCBIfam" id="NF038082">
    <property type="entry name" value="phiSA1p31"/>
    <property type="match status" value="1"/>
</dbReference>
<name>A0ABW7BEI7_9ACTN</name>
<dbReference type="EMBL" id="JBICYV010000015">
    <property type="protein sequence ID" value="MFG3014337.1"/>
    <property type="molecule type" value="Genomic_DNA"/>
</dbReference>
<dbReference type="Proteomes" id="UP001604267">
    <property type="component" value="Unassembled WGS sequence"/>
</dbReference>
<evidence type="ECO:0000313" key="1">
    <source>
        <dbReference type="EMBL" id="MFG3014337.1"/>
    </source>
</evidence>
<sequence>MTERFEVGQKVKIFSNKHGEIVCGPVRSTFGGYTGYVVRVDGDDVWHRAADLASVPEPPQFSVDDKVTHRTFGPGEIAFGPFEHYAGQSQYLMKQEDGRHILAAPEALTAAEPEPIKVGDRVRVVRAFAAEHRHGETGVVTSTTEEWRSWPGDVHQYSVTMDSTGGELYVAELERVDEPADTYEYEGVIYDLSVKYRDRDGDVWRFERRPDGKVRGVWTNRDVTDYDCLLDEVANDCGPLTRVND</sequence>
<dbReference type="RefSeq" id="WP_392820942.1">
    <property type="nucleotide sequence ID" value="NZ_JBICYV010000015.1"/>
</dbReference>
<keyword evidence="2" id="KW-1185">Reference proteome</keyword>
<proteinExistence type="predicted"/>
<evidence type="ECO:0000313" key="2">
    <source>
        <dbReference type="Proteomes" id="UP001604267"/>
    </source>
</evidence>
<accession>A0ABW7BEI7</accession>